<evidence type="ECO:0000256" key="2">
    <source>
        <dbReference type="PROSITE-ProRule" id="PRU00497"/>
    </source>
</evidence>
<protein>
    <submittedName>
        <fullName evidence="4">Blast:Pupal cuticle protein Edg-78E</fullName>
    </submittedName>
</protein>
<dbReference type="InterPro" id="IPR031311">
    <property type="entry name" value="CHIT_BIND_RR_consensus"/>
</dbReference>
<keyword evidence="3" id="KW-0732">Signal</keyword>
<dbReference type="PROSITE" id="PS00233">
    <property type="entry name" value="CHIT_BIND_RR_1"/>
    <property type="match status" value="1"/>
</dbReference>
<name>A0A3B0JU53_DROGU</name>
<dbReference type="GO" id="GO:0008010">
    <property type="term" value="F:structural constituent of chitin-based larval cuticle"/>
    <property type="evidence" value="ECO:0007669"/>
    <property type="project" value="TreeGrafter"/>
</dbReference>
<dbReference type="InterPro" id="IPR000618">
    <property type="entry name" value="Insect_cuticle"/>
</dbReference>
<organism evidence="4 5">
    <name type="scientific">Drosophila guanche</name>
    <name type="common">Fruit fly</name>
    <dbReference type="NCBI Taxonomy" id="7266"/>
    <lineage>
        <taxon>Eukaryota</taxon>
        <taxon>Metazoa</taxon>
        <taxon>Ecdysozoa</taxon>
        <taxon>Arthropoda</taxon>
        <taxon>Hexapoda</taxon>
        <taxon>Insecta</taxon>
        <taxon>Pterygota</taxon>
        <taxon>Neoptera</taxon>
        <taxon>Endopterygota</taxon>
        <taxon>Diptera</taxon>
        <taxon>Brachycera</taxon>
        <taxon>Muscomorpha</taxon>
        <taxon>Ephydroidea</taxon>
        <taxon>Drosophilidae</taxon>
        <taxon>Drosophila</taxon>
        <taxon>Sophophora</taxon>
    </lineage>
</organism>
<dbReference type="EMBL" id="OUUW01000002">
    <property type="protein sequence ID" value="SPP76251.1"/>
    <property type="molecule type" value="Genomic_DNA"/>
</dbReference>
<evidence type="ECO:0000256" key="3">
    <source>
        <dbReference type="SAM" id="SignalP"/>
    </source>
</evidence>
<keyword evidence="1 2" id="KW-0193">Cuticle</keyword>
<reference evidence="5" key="1">
    <citation type="submission" date="2018-01" db="EMBL/GenBank/DDBJ databases">
        <authorList>
            <person name="Alioto T."/>
            <person name="Alioto T."/>
        </authorList>
    </citation>
    <scope>NUCLEOTIDE SEQUENCE [LARGE SCALE GENOMIC DNA]</scope>
</reference>
<dbReference type="PROSITE" id="PS51155">
    <property type="entry name" value="CHIT_BIND_RR_2"/>
    <property type="match status" value="1"/>
</dbReference>
<feature type="chain" id="PRO_5017445454" evidence="3">
    <location>
        <begin position="17"/>
        <end position="127"/>
    </location>
</feature>
<gene>
    <name evidence="4" type="ORF">DGUA_6G006744</name>
</gene>
<keyword evidence="5" id="KW-1185">Reference proteome</keyword>
<dbReference type="STRING" id="7266.A0A3B0JU53"/>
<evidence type="ECO:0000313" key="4">
    <source>
        <dbReference type="EMBL" id="SPP76251.1"/>
    </source>
</evidence>
<dbReference type="GO" id="GO:0062129">
    <property type="term" value="C:chitin-based extracellular matrix"/>
    <property type="evidence" value="ECO:0007669"/>
    <property type="project" value="TreeGrafter"/>
</dbReference>
<dbReference type="PRINTS" id="PR00947">
    <property type="entry name" value="CUTICLE"/>
</dbReference>
<dbReference type="PANTHER" id="PTHR10380">
    <property type="entry name" value="CUTICLE PROTEIN"/>
    <property type="match status" value="1"/>
</dbReference>
<evidence type="ECO:0000256" key="1">
    <source>
        <dbReference type="ARBA" id="ARBA00022460"/>
    </source>
</evidence>
<dbReference type="Pfam" id="PF00379">
    <property type="entry name" value="Chitin_bind_4"/>
    <property type="match status" value="1"/>
</dbReference>
<dbReference type="InterPro" id="IPR050468">
    <property type="entry name" value="Cuticle_Struct_Prot"/>
</dbReference>
<feature type="signal peptide" evidence="3">
    <location>
        <begin position="1"/>
        <end position="16"/>
    </location>
</feature>
<accession>A0A3B0JU53</accession>
<dbReference type="OrthoDB" id="6493579at2759"/>
<sequence length="127" mass="13580">MYKLLLLAALVGCALAAPINDDTITKFLSNADTDGTYGYSVEQASGIAFGEQGLGGVGARGSYSYISPEGIPVQVTYEADENGFRPQSELLPTPPPIPEAILQSIRFIQEHPTPEELADRAVRAQQI</sequence>
<dbReference type="Proteomes" id="UP000268350">
    <property type="component" value="Unassembled WGS sequence"/>
</dbReference>
<proteinExistence type="predicted"/>
<dbReference type="PANTHER" id="PTHR10380:SF238">
    <property type="entry name" value="CUTICULAR PROTEIN 65EA-RELATED"/>
    <property type="match status" value="1"/>
</dbReference>
<evidence type="ECO:0000313" key="5">
    <source>
        <dbReference type="Proteomes" id="UP000268350"/>
    </source>
</evidence>
<dbReference type="OMA" id="YDIEQAS"/>
<dbReference type="AlphaFoldDB" id="A0A3B0JU53"/>